<sequence length="246" mass="27429">MTIDEETCGALHPSGMCFPRHFPGRGRDPSGCGPPQTLGVVSSVNLIFIGASRPLYIMQPQIKSLHARYRTGGADILQSVYPMATGCGRFRLPNESCILRLRIYHDAQSQVDCTTKPGQERQASPNSLLLVVELTFIMPFPVSITFLHYSKRPNPWTHAINLSFLNKSNIHSHITSPSFTYSIPTQYLLNTRSWQDLPDSAKQYSTCNELTNASANNFIFLKTSFLPPAFHHTHSDPLLCLLPLSV</sequence>
<keyword evidence="2" id="KW-1185">Reference proteome</keyword>
<name>A0ACB6R0I2_9PLEO</name>
<comment type="caution">
    <text evidence="1">The sequence shown here is derived from an EMBL/GenBank/DDBJ whole genome shotgun (WGS) entry which is preliminary data.</text>
</comment>
<protein>
    <submittedName>
        <fullName evidence="1">Uncharacterized protein</fullName>
    </submittedName>
</protein>
<dbReference type="EMBL" id="MU003504">
    <property type="protein sequence ID" value="KAF2471847.1"/>
    <property type="molecule type" value="Genomic_DNA"/>
</dbReference>
<organism evidence="1 2">
    <name type="scientific">Lindgomyces ingoldianus</name>
    <dbReference type="NCBI Taxonomy" id="673940"/>
    <lineage>
        <taxon>Eukaryota</taxon>
        <taxon>Fungi</taxon>
        <taxon>Dikarya</taxon>
        <taxon>Ascomycota</taxon>
        <taxon>Pezizomycotina</taxon>
        <taxon>Dothideomycetes</taxon>
        <taxon>Pleosporomycetidae</taxon>
        <taxon>Pleosporales</taxon>
        <taxon>Lindgomycetaceae</taxon>
        <taxon>Lindgomyces</taxon>
    </lineage>
</organism>
<dbReference type="Proteomes" id="UP000799755">
    <property type="component" value="Unassembled WGS sequence"/>
</dbReference>
<accession>A0ACB6R0I2</accession>
<evidence type="ECO:0000313" key="1">
    <source>
        <dbReference type="EMBL" id="KAF2471847.1"/>
    </source>
</evidence>
<proteinExistence type="predicted"/>
<reference evidence="1" key="1">
    <citation type="journal article" date="2020" name="Stud. Mycol.">
        <title>101 Dothideomycetes genomes: a test case for predicting lifestyles and emergence of pathogens.</title>
        <authorList>
            <person name="Haridas S."/>
            <person name="Albert R."/>
            <person name="Binder M."/>
            <person name="Bloem J."/>
            <person name="Labutti K."/>
            <person name="Salamov A."/>
            <person name="Andreopoulos B."/>
            <person name="Baker S."/>
            <person name="Barry K."/>
            <person name="Bills G."/>
            <person name="Bluhm B."/>
            <person name="Cannon C."/>
            <person name="Castanera R."/>
            <person name="Culley D."/>
            <person name="Daum C."/>
            <person name="Ezra D."/>
            <person name="Gonzalez J."/>
            <person name="Henrissat B."/>
            <person name="Kuo A."/>
            <person name="Liang C."/>
            <person name="Lipzen A."/>
            <person name="Lutzoni F."/>
            <person name="Magnuson J."/>
            <person name="Mondo S."/>
            <person name="Nolan M."/>
            <person name="Ohm R."/>
            <person name="Pangilinan J."/>
            <person name="Park H.-J."/>
            <person name="Ramirez L."/>
            <person name="Alfaro M."/>
            <person name="Sun H."/>
            <person name="Tritt A."/>
            <person name="Yoshinaga Y."/>
            <person name="Zwiers L.-H."/>
            <person name="Turgeon B."/>
            <person name="Goodwin S."/>
            <person name="Spatafora J."/>
            <person name="Crous P."/>
            <person name="Grigoriev I."/>
        </authorList>
    </citation>
    <scope>NUCLEOTIDE SEQUENCE</scope>
    <source>
        <strain evidence="1">ATCC 200398</strain>
    </source>
</reference>
<evidence type="ECO:0000313" key="2">
    <source>
        <dbReference type="Proteomes" id="UP000799755"/>
    </source>
</evidence>
<gene>
    <name evidence="1" type="ORF">BDR25DRAFT_354354</name>
</gene>